<dbReference type="RefSeq" id="XP_033574476.1">
    <property type="nucleotide sequence ID" value="XM_033716956.1"/>
</dbReference>
<gene>
    <name evidence="1 3" type="ORF">BDZ99DRAFT_421570</name>
</gene>
<organism evidence="1">
    <name type="scientific">Mytilinidion resinicola</name>
    <dbReference type="NCBI Taxonomy" id="574789"/>
    <lineage>
        <taxon>Eukaryota</taxon>
        <taxon>Fungi</taxon>
        <taxon>Dikarya</taxon>
        <taxon>Ascomycota</taxon>
        <taxon>Pezizomycotina</taxon>
        <taxon>Dothideomycetes</taxon>
        <taxon>Pleosporomycetidae</taxon>
        <taxon>Mytilinidiales</taxon>
        <taxon>Mytilinidiaceae</taxon>
        <taxon>Mytilinidion</taxon>
    </lineage>
</organism>
<reference evidence="3" key="3">
    <citation type="submission" date="2025-04" db="UniProtKB">
        <authorList>
            <consortium name="RefSeq"/>
        </authorList>
    </citation>
    <scope>IDENTIFICATION</scope>
    <source>
        <strain evidence="3">CBS 304.34</strain>
    </source>
</reference>
<evidence type="ECO:0000313" key="1">
    <source>
        <dbReference type="EMBL" id="KAF2807512.1"/>
    </source>
</evidence>
<accession>A0A6A6YFE4</accession>
<dbReference type="Proteomes" id="UP000504636">
    <property type="component" value="Unplaced"/>
</dbReference>
<keyword evidence="2" id="KW-1185">Reference proteome</keyword>
<reference evidence="3" key="2">
    <citation type="submission" date="2020-04" db="EMBL/GenBank/DDBJ databases">
        <authorList>
            <consortium name="NCBI Genome Project"/>
        </authorList>
    </citation>
    <scope>NUCLEOTIDE SEQUENCE</scope>
    <source>
        <strain evidence="3">CBS 304.34</strain>
    </source>
</reference>
<evidence type="ECO:0000313" key="3">
    <source>
        <dbReference type="RefSeq" id="XP_033574476.1"/>
    </source>
</evidence>
<dbReference type="AlphaFoldDB" id="A0A6A6YFE4"/>
<name>A0A6A6YFE4_9PEZI</name>
<dbReference type="OrthoDB" id="5426911at2759"/>
<proteinExistence type="predicted"/>
<sequence length="335" mass="38574">MVLAPRGIHIDEENFYVTAFYHFDTTPLGLTPPLEDTPRSLHYKTQDALSETKLWLDGTNNFINNLKNEYTVLTFYWNSEAEFADVGQQLLLLKEPRRMNRNTRGKFVPERCLQERLKPTGELWVEPPITQPNMPTRSYTFDIRPDCSYWVSLAGFSLKWSYAVESIVSIHRDRQGLLCPYLTVEFKKDASTMTNTIDQVATAGSLALYNRYLLRKEHLDKVGKGYTEKKWRVVRRYGLTFEGSKFKIWCIEPTIDYTNGTWHGCRMVKLSAGECTVGGGSIENLIDWLNEVHAWGLKVHGPACMYDVKVVLLRSRGAPRTSLTEEELERLSSLE</sequence>
<evidence type="ECO:0000313" key="2">
    <source>
        <dbReference type="Proteomes" id="UP000504636"/>
    </source>
</evidence>
<dbReference type="GeneID" id="54457849"/>
<reference evidence="1 3" key="1">
    <citation type="journal article" date="2020" name="Stud. Mycol.">
        <title>101 Dothideomycetes genomes: a test case for predicting lifestyles and emergence of pathogens.</title>
        <authorList>
            <person name="Haridas S."/>
            <person name="Albert R."/>
            <person name="Binder M."/>
            <person name="Bloem J."/>
            <person name="Labutti K."/>
            <person name="Salamov A."/>
            <person name="Andreopoulos B."/>
            <person name="Baker S."/>
            <person name="Barry K."/>
            <person name="Bills G."/>
            <person name="Bluhm B."/>
            <person name="Cannon C."/>
            <person name="Castanera R."/>
            <person name="Culley D."/>
            <person name="Daum C."/>
            <person name="Ezra D."/>
            <person name="Gonzalez J."/>
            <person name="Henrissat B."/>
            <person name="Kuo A."/>
            <person name="Liang C."/>
            <person name="Lipzen A."/>
            <person name="Lutzoni F."/>
            <person name="Magnuson J."/>
            <person name="Mondo S."/>
            <person name="Nolan M."/>
            <person name="Ohm R."/>
            <person name="Pangilinan J."/>
            <person name="Park H.-J."/>
            <person name="Ramirez L."/>
            <person name="Alfaro M."/>
            <person name="Sun H."/>
            <person name="Tritt A."/>
            <person name="Yoshinaga Y."/>
            <person name="Zwiers L.-H."/>
            <person name="Turgeon B."/>
            <person name="Goodwin S."/>
            <person name="Spatafora J."/>
            <person name="Crous P."/>
            <person name="Grigoriev I."/>
        </authorList>
    </citation>
    <scope>NUCLEOTIDE SEQUENCE</scope>
    <source>
        <strain evidence="1 3">CBS 304.34</strain>
    </source>
</reference>
<protein>
    <submittedName>
        <fullName evidence="1 3">Uncharacterized protein</fullName>
    </submittedName>
</protein>
<dbReference type="EMBL" id="MU003705">
    <property type="protein sequence ID" value="KAF2807512.1"/>
    <property type="molecule type" value="Genomic_DNA"/>
</dbReference>